<protein>
    <submittedName>
        <fullName evidence="1">Uncharacterized protein</fullName>
    </submittedName>
</protein>
<dbReference type="Proteomes" id="UP000512286">
    <property type="component" value="Chromosome"/>
</dbReference>
<accession>A0A7D7A2R4</accession>
<organism evidence="1 2">
    <name type="scientific">Clostridium intestinale</name>
    <dbReference type="NCBI Taxonomy" id="36845"/>
    <lineage>
        <taxon>Bacteria</taxon>
        <taxon>Bacillati</taxon>
        <taxon>Bacillota</taxon>
        <taxon>Clostridia</taxon>
        <taxon>Eubacteriales</taxon>
        <taxon>Clostridiaceae</taxon>
        <taxon>Clostridium</taxon>
    </lineage>
</organism>
<proteinExistence type="predicted"/>
<dbReference type="KEGG" id="cint:HZF06_09590"/>
<evidence type="ECO:0000313" key="1">
    <source>
        <dbReference type="EMBL" id="QLY81815.1"/>
    </source>
</evidence>
<reference evidence="1 2" key="1">
    <citation type="submission" date="2020-07" db="EMBL/GenBank/DDBJ databases">
        <title>Electron transfer.</title>
        <authorList>
            <person name="Huang L."/>
            <person name="Liu X."/>
            <person name="Zhou S."/>
        </authorList>
    </citation>
    <scope>NUCLEOTIDE SEQUENCE [LARGE SCALE GENOMIC DNA]</scope>
    <source>
        <strain evidence="1 2">Lx1</strain>
    </source>
</reference>
<dbReference type="EMBL" id="CP059378">
    <property type="protein sequence ID" value="QLY81815.1"/>
    <property type="molecule type" value="Genomic_DNA"/>
</dbReference>
<sequence>MKYVLLSADNSPSVYSVPNEVGDNLRKYCVDFCEEWLHESPHAKKYRIGGAIRYDEKDFIIYLNKWIFPNMPSIFIETLEWIDSNEDIPEKYKGCEWFNF</sequence>
<dbReference type="AlphaFoldDB" id="A0A7D7A2R4"/>
<dbReference type="RefSeq" id="WP_181603331.1">
    <property type="nucleotide sequence ID" value="NZ_CP059378.1"/>
</dbReference>
<evidence type="ECO:0000313" key="2">
    <source>
        <dbReference type="Proteomes" id="UP000512286"/>
    </source>
</evidence>
<gene>
    <name evidence="1" type="ORF">HZF06_09590</name>
</gene>
<name>A0A7D7A2R4_9CLOT</name>